<name>A0ABT8L6U1_9BACT</name>
<dbReference type="InterPro" id="IPR013324">
    <property type="entry name" value="RNA_pol_sigma_r3/r4-like"/>
</dbReference>
<keyword evidence="2" id="KW-0805">Transcription regulation</keyword>
<gene>
    <name evidence="7" type="ORF">QQ020_15495</name>
</gene>
<feature type="domain" description="RNA polymerase sigma factor 70 region 4 type 2" evidence="6">
    <location>
        <begin position="126"/>
        <end position="171"/>
    </location>
</feature>
<evidence type="ECO:0000256" key="2">
    <source>
        <dbReference type="ARBA" id="ARBA00023015"/>
    </source>
</evidence>
<reference evidence="7" key="1">
    <citation type="submission" date="2023-06" db="EMBL/GenBank/DDBJ databases">
        <title>Genomic of Agaribacillus aureum.</title>
        <authorList>
            <person name="Wang G."/>
        </authorList>
    </citation>
    <scope>NUCLEOTIDE SEQUENCE</scope>
    <source>
        <strain evidence="7">BMA12</strain>
    </source>
</reference>
<comment type="caution">
    <text evidence="7">The sequence shown here is derived from an EMBL/GenBank/DDBJ whole genome shotgun (WGS) entry which is preliminary data.</text>
</comment>
<sequence>MDNATDERLIIKLKRGKVTAFDSLFRKYSRKLYSFVFSYTGSHEDAEDITQEVFFRVWQNRHNINPELSFNAYIIVIARNLIFNLFRKRLQNNKYATYKRSAANTLNHTEDYIIFSELQQHSNMSVEKLPARCKQIFMLSRENGLSIKEIATQLNISPSTVENQINKALKLIRKDLGAKKMLAVMMIIASL</sequence>
<evidence type="ECO:0000256" key="4">
    <source>
        <dbReference type="ARBA" id="ARBA00023163"/>
    </source>
</evidence>
<dbReference type="Gene3D" id="1.10.10.10">
    <property type="entry name" value="Winged helix-like DNA-binding domain superfamily/Winged helix DNA-binding domain"/>
    <property type="match status" value="1"/>
</dbReference>
<dbReference type="SUPFAM" id="SSF88946">
    <property type="entry name" value="Sigma2 domain of RNA polymerase sigma factors"/>
    <property type="match status" value="1"/>
</dbReference>
<dbReference type="Proteomes" id="UP001172083">
    <property type="component" value="Unassembled WGS sequence"/>
</dbReference>
<dbReference type="CDD" id="cd06171">
    <property type="entry name" value="Sigma70_r4"/>
    <property type="match status" value="1"/>
</dbReference>
<evidence type="ECO:0000259" key="6">
    <source>
        <dbReference type="Pfam" id="PF08281"/>
    </source>
</evidence>
<keyword evidence="4" id="KW-0804">Transcription</keyword>
<organism evidence="7 8">
    <name type="scientific">Agaribacillus aureus</name>
    <dbReference type="NCBI Taxonomy" id="3051825"/>
    <lineage>
        <taxon>Bacteria</taxon>
        <taxon>Pseudomonadati</taxon>
        <taxon>Bacteroidota</taxon>
        <taxon>Cytophagia</taxon>
        <taxon>Cytophagales</taxon>
        <taxon>Splendidivirgaceae</taxon>
        <taxon>Agaribacillus</taxon>
    </lineage>
</organism>
<dbReference type="InterPro" id="IPR013249">
    <property type="entry name" value="RNA_pol_sigma70_r4_t2"/>
</dbReference>
<evidence type="ECO:0000256" key="1">
    <source>
        <dbReference type="ARBA" id="ARBA00010641"/>
    </source>
</evidence>
<dbReference type="PANTHER" id="PTHR43133:SF46">
    <property type="entry name" value="RNA POLYMERASE SIGMA-70 FACTOR ECF SUBFAMILY"/>
    <property type="match status" value="1"/>
</dbReference>
<dbReference type="InterPro" id="IPR007627">
    <property type="entry name" value="RNA_pol_sigma70_r2"/>
</dbReference>
<proteinExistence type="inferred from homology"/>
<dbReference type="EMBL" id="JAUJEB010000003">
    <property type="protein sequence ID" value="MDN5213474.1"/>
    <property type="molecule type" value="Genomic_DNA"/>
</dbReference>
<dbReference type="NCBIfam" id="TIGR02985">
    <property type="entry name" value="Sig70_bacteroi1"/>
    <property type="match status" value="1"/>
</dbReference>
<dbReference type="Pfam" id="PF08281">
    <property type="entry name" value="Sigma70_r4_2"/>
    <property type="match status" value="1"/>
</dbReference>
<accession>A0ABT8L6U1</accession>
<dbReference type="Pfam" id="PF04542">
    <property type="entry name" value="Sigma70_r2"/>
    <property type="match status" value="1"/>
</dbReference>
<evidence type="ECO:0000313" key="7">
    <source>
        <dbReference type="EMBL" id="MDN5213474.1"/>
    </source>
</evidence>
<dbReference type="InterPro" id="IPR014327">
    <property type="entry name" value="RNA_pol_sigma70_bacteroid"/>
</dbReference>
<dbReference type="InterPro" id="IPR013325">
    <property type="entry name" value="RNA_pol_sigma_r2"/>
</dbReference>
<feature type="domain" description="RNA polymerase sigma-70 region 2" evidence="5">
    <location>
        <begin position="24"/>
        <end position="89"/>
    </location>
</feature>
<keyword evidence="8" id="KW-1185">Reference proteome</keyword>
<dbReference type="Gene3D" id="1.10.1740.10">
    <property type="match status" value="1"/>
</dbReference>
<dbReference type="SUPFAM" id="SSF88659">
    <property type="entry name" value="Sigma3 and sigma4 domains of RNA polymerase sigma factors"/>
    <property type="match status" value="1"/>
</dbReference>
<keyword evidence="3" id="KW-0731">Sigma factor</keyword>
<dbReference type="PANTHER" id="PTHR43133">
    <property type="entry name" value="RNA POLYMERASE ECF-TYPE SIGMA FACTO"/>
    <property type="match status" value="1"/>
</dbReference>
<dbReference type="NCBIfam" id="TIGR02937">
    <property type="entry name" value="sigma70-ECF"/>
    <property type="match status" value="1"/>
</dbReference>
<dbReference type="InterPro" id="IPR039425">
    <property type="entry name" value="RNA_pol_sigma-70-like"/>
</dbReference>
<comment type="similarity">
    <text evidence="1">Belongs to the sigma-70 factor family. ECF subfamily.</text>
</comment>
<dbReference type="InterPro" id="IPR036388">
    <property type="entry name" value="WH-like_DNA-bd_sf"/>
</dbReference>
<dbReference type="InterPro" id="IPR014284">
    <property type="entry name" value="RNA_pol_sigma-70_dom"/>
</dbReference>
<evidence type="ECO:0000259" key="5">
    <source>
        <dbReference type="Pfam" id="PF04542"/>
    </source>
</evidence>
<dbReference type="RefSeq" id="WP_346758812.1">
    <property type="nucleotide sequence ID" value="NZ_JAUJEB010000003.1"/>
</dbReference>
<evidence type="ECO:0000256" key="3">
    <source>
        <dbReference type="ARBA" id="ARBA00023082"/>
    </source>
</evidence>
<protein>
    <submittedName>
        <fullName evidence="7">RNA polymerase sigma-70 factor</fullName>
    </submittedName>
</protein>
<evidence type="ECO:0000313" key="8">
    <source>
        <dbReference type="Proteomes" id="UP001172083"/>
    </source>
</evidence>